<dbReference type="InterPro" id="IPR004942">
    <property type="entry name" value="Roadblock/LAMTOR2_dom"/>
</dbReference>
<evidence type="ECO:0000256" key="2">
    <source>
        <dbReference type="ARBA" id="ARBA00072715"/>
    </source>
</evidence>
<dbReference type="OrthoDB" id="282270at2759"/>
<evidence type="ECO:0000313" key="6">
    <source>
        <dbReference type="WBParaSite" id="ACOC_0000734801-mRNA-1"/>
    </source>
</evidence>
<proteinExistence type="inferred from homology"/>
<dbReference type="STRING" id="334426.A0A0R3PPZ9"/>
<dbReference type="SMART" id="SM00960">
    <property type="entry name" value="Robl_LC7"/>
    <property type="match status" value="1"/>
</dbReference>
<evidence type="ECO:0000313" key="4">
    <source>
        <dbReference type="EMBL" id="VDM58934.1"/>
    </source>
</evidence>
<reference evidence="6" key="1">
    <citation type="submission" date="2017-02" db="UniProtKB">
        <authorList>
            <consortium name="WormBaseParasite"/>
        </authorList>
    </citation>
    <scope>IDENTIFICATION</scope>
</reference>
<gene>
    <name evidence="4" type="ORF">ACOC_LOCUS7349</name>
</gene>
<sequence length="124" mass="13458">MLRQKALVEVLAQVNTGDISGSLLFNREGLLIAYSGYLDSKDHANVSAALISSIWESFDRKGGREDLKETLIMCEDGVMAATRVANMLLALKASKSCHLGLVRAKLHALAKYLEDPISAVSHNT</sequence>
<dbReference type="GO" id="GO:0060090">
    <property type="term" value="F:molecular adaptor activity"/>
    <property type="evidence" value="ECO:0007669"/>
    <property type="project" value="InterPro"/>
</dbReference>
<dbReference type="EMBL" id="UYYA01004030">
    <property type="protein sequence ID" value="VDM58934.1"/>
    <property type="molecule type" value="Genomic_DNA"/>
</dbReference>
<dbReference type="GO" id="GO:0005737">
    <property type="term" value="C:cytoplasm"/>
    <property type="evidence" value="ECO:0007669"/>
    <property type="project" value="UniProtKB-ARBA"/>
</dbReference>
<dbReference type="Gene3D" id="3.30.450.30">
    <property type="entry name" value="Dynein light chain 2a, cytoplasmic"/>
    <property type="match status" value="1"/>
</dbReference>
<evidence type="ECO:0000256" key="1">
    <source>
        <dbReference type="ARBA" id="ARBA00007191"/>
    </source>
</evidence>
<dbReference type="PANTHER" id="PTHR13323">
    <property type="entry name" value="LATE ENDOSOMAL/LYSOSOMAL MP1 INTERACTING PROTEIN"/>
    <property type="match status" value="1"/>
</dbReference>
<dbReference type="GO" id="GO:0005085">
    <property type="term" value="F:guanyl-nucleotide exchange factor activity"/>
    <property type="evidence" value="ECO:0007669"/>
    <property type="project" value="InterPro"/>
</dbReference>
<dbReference type="FunFam" id="3.30.450.30:FF:000004">
    <property type="entry name" value="ragulator complex protein LAMTOR2"/>
    <property type="match status" value="1"/>
</dbReference>
<dbReference type="AlphaFoldDB" id="A0A0R3PPZ9"/>
<evidence type="ECO:0000313" key="5">
    <source>
        <dbReference type="Proteomes" id="UP000267027"/>
    </source>
</evidence>
<accession>A0A0R3PPZ9</accession>
<dbReference type="SUPFAM" id="SSF103196">
    <property type="entry name" value="Roadblock/LC7 domain"/>
    <property type="match status" value="1"/>
</dbReference>
<protein>
    <recommendedName>
        <fullName evidence="2">Ragulator complex protein LAMTOR2 homolog</fullName>
    </recommendedName>
</protein>
<comment type="similarity">
    <text evidence="1">Belongs to the GAMAD family.</text>
</comment>
<name>A0A0R3PPZ9_ANGCS</name>
<keyword evidence="5" id="KW-1185">Reference proteome</keyword>
<organism evidence="6">
    <name type="scientific">Angiostrongylus costaricensis</name>
    <name type="common">Nematode worm</name>
    <dbReference type="NCBI Taxonomy" id="334426"/>
    <lineage>
        <taxon>Eukaryota</taxon>
        <taxon>Metazoa</taxon>
        <taxon>Ecdysozoa</taxon>
        <taxon>Nematoda</taxon>
        <taxon>Chromadorea</taxon>
        <taxon>Rhabditida</taxon>
        <taxon>Rhabditina</taxon>
        <taxon>Rhabditomorpha</taxon>
        <taxon>Strongyloidea</taxon>
        <taxon>Metastrongylidae</taxon>
        <taxon>Angiostrongylus</taxon>
    </lineage>
</organism>
<dbReference type="OMA" id="WAAYEKN"/>
<evidence type="ECO:0000259" key="3">
    <source>
        <dbReference type="SMART" id="SM00960"/>
    </source>
</evidence>
<dbReference type="Proteomes" id="UP000267027">
    <property type="component" value="Unassembled WGS sequence"/>
</dbReference>
<dbReference type="InterPro" id="IPR037587">
    <property type="entry name" value="LAMTOR2-like"/>
</dbReference>
<feature type="domain" description="Roadblock/LAMTOR2" evidence="3">
    <location>
        <begin position="7"/>
        <end position="93"/>
    </location>
</feature>
<dbReference type="WBParaSite" id="ACOC_0000734801-mRNA-1">
    <property type="protein sequence ID" value="ACOC_0000734801-mRNA-1"/>
    <property type="gene ID" value="ACOC_0000734801"/>
</dbReference>
<reference evidence="4 5" key="2">
    <citation type="submission" date="2018-11" db="EMBL/GenBank/DDBJ databases">
        <authorList>
            <consortium name="Pathogen Informatics"/>
        </authorList>
    </citation>
    <scope>NUCLEOTIDE SEQUENCE [LARGE SCALE GENOMIC DNA]</scope>
    <source>
        <strain evidence="4 5">Costa Rica</strain>
    </source>
</reference>
<dbReference type="GO" id="GO:0032008">
    <property type="term" value="P:positive regulation of TOR signaling"/>
    <property type="evidence" value="ECO:0007669"/>
    <property type="project" value="InterPro"/>
</dbReference>
<dbReference type="Pfam" id="PF03259">
    <property type="entry name" value="Robl_LC7"/>
    <property type="match status" value="1"/>
</dbReference>